<feature type="compositionally biased region" description="Acidic residues" evidence="1">
    <location>
        <begin position="195"/>
        <end position="207"/>
    </location>
</feature>
<feature type="region of interest" description="Disordered" evidence="1">
    <location>
        <begin position="179"/>
        <end position="220"/>
    </location>
</feature>
<protein>
    <submittedName>
        <fullName evidence="2">Uncharacterized protein</fullName>
    </submittedName>
</protein>
<feature type="region of interest" description="Disordered" evidence="1">
    <location>
        <begin position="385"/>
        <end position="426"/>
    </location>
</feature>
<evidence type="ECO:0000256" key="1">
    <source>
        <dbReference type="SAM" id="MobiDB-lite"/>
    </source>
</evidence>
<dbReference type="InParanoid" id="A0A165IUN9"/>
<evidence type="ECO:0000313" key="2">
    <source>
        <dbReference type="EMBL" id="KZT61003.1"/>
    </source>
</evidence>
<dbReference type="Proteomes" id="UP000076842">
    <property type="component" value="Unassembled WGS sequence"/>
</dbReference>
<feature type="compositionally biased region" description="Basic and acidic residues" evidence="1">
    <location>
        <begin position="390"/>
        <end position="407"/>
    </location>
</feature>
<reference evidence="2 3" key="1">
    <citation type="journal article" date="2016" name="Mol. Biol. Evol.">
        <title>Comparative Genomics of Early-Diverging Mushroom-Forming Fungi Provides Insights into the Origins of Lignocellulose Decay Capabilities.</title>
        <authorList>
            <person name="Nagy L.G."/>
            <person name="Riley R."/>
            <person name="Tritt A."/>
            <person name="Adam C."/>
            <person name="Daum C."/>
            <person name="Floudas D."/>
            <person name="Sun H."/>
            <person name="Yadav J.S."/>
            <person name="Pangilinan J."/>
            <person name="Larsson K.H."/>
            <person name="Matsuura K."/>
            <person name="Barry K."/>
            <person name="Labutti K."/>
            <person name="Kuo R."/>
            <person name="Ohm R.A."/>
            <person name="Bhattacharya S.S."/>
            <person name="Shirouzu T."/>
            <person name="Yoshinaga Y."/>
            <person name="Martin F.M."/>
            <person name="Grigoriev I.V."/>
            <person name="Hibbett D.S."/>
        </authorList>
    </citation>
    <scope>NUCLEOTIDE SEQUENCE [LARGE SCALE GENOMIC DNA]</scope>
    <source>
        <strain evidence="2 3">HHB12733</strain>
    </source>
</reference>
<evidence type="ECO:0000313" key="3">
    <source>
        <dbReference type="Proteomes" id="UP000076842"/>
    </source>
</evidence>
<feature type="region of interest" description="Disordered" evidence="1">
    <location>
        <begin position="1"/>
        <end position="27"/>
    </location>
</feature>
<dbReference type="EMBL" id="KV423926">
    <property type="protein sequence ID" value="KZT61003.1"/>
    <property type="molecule type" value="Genomic_DNA"/>
</dbReference>
<accession>A0A165IUN9</accession>
<dbReference type="OrthoDB" id="3414345at2759"/>
<gene>
    <name evidence="2" type="ORF">CALCODRAFT_506440</name>
</gene>
<organism evidence="2 3">
    <name type="scientific">Calocera cornea HHB12733</name>
    <dbReference type="NCBI Taxonomy" id="1353952"/>
    <lineage>
        <taxon>Eukaryota</taxon>
        <taxon>Fungi</taxon>
        <taxon>Dikarya</taxon>
        <taxon>Basidiomycota</taxon>
        <taxon>Agaricomycotina</taxon>
        <taxon>Dacrymycetes</taxon>
        <taxon>Dacrymycetales</taxon>
        <taxon>Dacrymycetaceae</taxon>
        <taxon>Calocera</taxon>
    </lineage>
</organism>
<proteinExistence type="predicted"/>
<dbReference type="AlphaFoldDB" id="A0A165IUN9"/>
<name>A0A165IUN9_9BASI</name>
<sequence>MADLPEPNAVLMPPDLGPPLPDHPLADKENLTNQEIETLLALLPGPRHQYLLGRTLLRAGYEDYDRDDPRPLLLTVNVRYLYKDSEVMCFHFVPPKVVPQLPKLTPHWTVPIYICPFYEDMYVNCGYRETMTERHWRRTRRLPLVIPRKAQTFPAGIRPHWVLRRPTLHGLGFVGPVRAPPPAVERNPANYLHSDDEDDLDDEDDQEGAPHPDDSTGLGHIDWDQRAAELIAHFRTPSGLPFAAYFLREMLEDYRFLAEDVNQALLTELKTLGQRPPEMGDWPRPANDYWKRRMDQFSNFMGISNPEPMIEQRHAVPKQFIVLQILLMKQLHDAHAQLNINWQKCLNIVDHRIAVTDRFFERTNFRTDRMTEKQFRDAKLVMEQIAPSSSRRDRTRAEREARGEVEPLRQPPANYPGLAPANQHFPGRRSKVSKWFTMQFIPGLGTTPTHGDQG</sequence>
<keyword evidence="3" id="KW-1185">Reference proteome</keyword>